<dbReference type="InterPro" id="IPR012337">
    <property type="entry name" value="RNaseH-like_sf"/>
</dbReference>
<feature type="non-terminal residue" evidence="1">
    <location>
        <position position="1"/>
    </location>
</feature>
<gene>
    <name evidence="1" type="ORF">ACFYQT_40345</name>
</gene>
<reference evidence="1 2" key="1">
    <citation type="submission" date="2024-10" db="EMBL/GenBank/DDBJ databases">
        <title>The Natural Products Discovery Center: Release of the First 8490 Sequenced Strains for Exploring Actinobacteria Biosynthetic Diversity.</title>
        <authorList>
            <person name="Kalkreuter E."/>
            <person name="Kautsar S.A."/>
            <person name="Yang D."/>
            <person name="Bader C.D."/>
            <person name="Teijaro C.N."/>
            <person name="Fluegel L."/>
            <person name="Davis C.M."/>
            <person name="Simpson J.R."/>
            <person name="Lauterbach L."/>
            <person name="Steele A.D."/>
            <person name="Gui C."/>
            <person name="Meng S."/>
            <person name="Li G."/>
            <person name="Viehrig K."/>
            <person name="Ye F."/>
            <person name="Su P."/>
            <person name="Kiefer A.F."/>
            <person name="Nichols A."/>
            <person name="Cepeda A.J."/>
            <person name="Yan W."/>
            <person name="Fan B."/>
            <person name="Jiang Y."/>
            <person name="Adhikari A."/>
            <person name="Zheng C.-J."/>
            <person name="Schuster L."/>
            <person name="Cowan T.M."/>
            <person name="Smanski M.J."/>
            <person name="Chevrette M.G."/>
            <person name="De Carvalho L.P.S."/>
            <person name="Shen B."/>
        </authorList>
    </citation>
    <scope>NUCLEOTIDE SEQUENCE [LARGE SCALE GENOMIC DNA]</scope>
    <source>
        <strain evidence="1 2">NPDC005497</strain>
    </source>
</reference>
<accession>A0ABW6NA66</accession>
<evidence type="ECO:0000313" key="2">
    <source>
        <dbReference type="Proteomes" id="UP001601422"/>
    </source>
</evidence>
<protein>
    <recommendedName>
        <fullName evidence="3">Holliday junction nuclease RuvC</fullName>
    </recommendedName>
</protein>
<organism evidence="1 2">
    <name type="scientific">Streptomyces tibetensis</name>
    <dbReference type="NCBI Taxonomy" id="2382123"/>
    <lineage>
        <taxon>Bacteria</taxon>
        <taxon>Bacillati</taxon>
        <taxon>Actinomycetota</taxon>
        <taxon>Actinomycetes</taxon>
        <taxon>Kitasatosporales</taxon>
        <taxon>Streptomycetaceae</taxon>
        <taxon>Streptomyces</taxon>
    </lineage>
</organism>
<dbReference type="InterPro" id="IPR036397">
    <property type="entry name" value="RNaseH_sf"/>
</dbReference>
<keyword evidence="2" id="KW-1185">Reference proteome</keyword>
<sequence>HTRPGAPTVTLTAPAPTRTGLGHPVVIGIDPSLTGTGIASSNGWCEVIGYKRARAKDPGITQLPHPERLAAMRHLVDTVFYSIGAPQLVVMELPAVSRAGGGAHERGWFWWQLYSHIHNRQIPIGLLTPNARALYATGKGNAPKNLVVDSIARRFPNWATEGNDNAADAVTLMAAGRDWLGAPITDLPKTHRAALDKATWPTLPGAHA</sequence>
<dbReference type="RefSeq" id="WP_389835653.1">
    <property type="nucleotide sequence ID" value="NZ_JBIAJP010000021.1"/>
</dbReference>
<dbReference type="Proteomes" id="UP001601422">
    <property type="component" value="Unassembled WGS sequence"/>
</dbReference>
<proteinExistence type="predicted"/>
<name>A0ABW6NA66_9ACTN</name>
<comment type="caution">
    <text evidence="1">The sequence shown here is derived from an EMBL/GenBank/DDBJ whole genome shotgun (WGS) entry which is preliminary data.</text>
</comment>
<evidence type="ECO:0008006" key="3">
    <source>
        <dbReference type="Google" id="ProtNLM"/>
    </source>
</evidence>
<dbReference type="Gene3D" id="3.30.420.10">
    <property type="entry name" value="Ribonuclease H-like superfamily/Ribonuclease H"/>
    <property type="match status" value="1"/>
</dbReference>
<dbReference type="SUPFAM" id="SSF53098">
    <property type="entry name" value="Ribonuclease H-like"/>
    <property type="match status" value="1"/>
</dbReference>
<dbReference type="EMBL" id="JBIAJP010000021">
    <property type="protein sequence ID" value="MFF0009648.1"/>
    <property type="molecule type" value="Genomic_DNA"/>
</dbReference>
<evidence type="ECO:0000313" key="1">
    <source>
        <dbReference type="EMBL" id="MFF0009648.1"/>
    </source>
</evidence>